<dbReference type="AlphaFoldDB" id="A0A8H6HI20"/>
<gene>
    <name evidence="2" type="ORF">DFP72DRAFT_822876</name>
</gene>
<dbReference type="Proteomes" id="UP000521943">
    <property type="component" value="Unassembled WGS sequence"/>
</dbReference>
<proteinExistence type="predicted"/>
<dbReference type="OrthoDB" id="3061496at2759"/>
<feature type="non-terminal residue" evidence="2">
    <location>
        <position position="270"/>
    </location>
</feature>
<evidence type="ECO:0000313" key="2">
    <source>
        <dbReference type="EMBL" id="KAF6746707.1"/>
    </source>
</evidence>
<dbReference type="EMBL" id="JACGCI010000090">
    <property type="protein sequence ID" value="KAF6746707.1"/>
    <property type="molecule type" value="Genomic_DNA"/>
</dbReference>
<organism evidence="2 3">
    <name type="scientific">Ephemerocybe angulata</name>
    <dbReference type="NCBI Taxonomy" id="980116"/>
    <lineage>
        <taxon>Eukaryota</taxon>
        <taxon>Fungi</taxon>
        <taxon>Dikarya</taxon>
        <taxon>Basidiomycota</taxon>
        <taxon>Agaricomycotina</taxon>
        <taxon>Agaricomycetes</taxon>
        <taxon>Agaricomycetidae</taxon>
        <taxon>Agaricales</taxon>
        <taxon>Agaricineae</taxon>
        <taxon>Psathyrellaceae</taxon>
        <taxon>Ephemerocybe</taxon>
    </lineage>
</organism>
<feature type="region of interest" description="Disordered" evidence="1">
    <location>
        <begin position="146"/>
        <end position="165"/>
    </location>
</feature>
<evidence type="ECO:0000313" key="3">
    <source>
        <dbReference type="Proteomes" id="UP000521943"/>
    </source>
</evidence>
<comment type="caution">
    <text evidence="2">The sequence shown here is derived from an EMBL/GenBank/DDBJ whole genome shotgun (WGS) entry which is preliminary data.</text>
</comment>
<reference evidence="2 3" key="1">
    <citation type="submission" date="2020-07" db="EMBL/GenBank/DDBJ databases">
        <title>Comparative genomics of pyrophilous fungi reveals a link between fire events and developmental genes.</title>
        <authorList>
            <consortium name="DOE Joint Genome Institute"/>
            <person name="Steindorff A.S."/>
            <person name="Carver A."/>
            <person name="Calhoun S."/>
            <person name="Stillman K."/>
            <person name="Liu H."/>
            <person name="Lipzen A."/>
            <person name="Pangilinan J."/>
            <person name="Labutti K."/>
            <person name="Bruns T.D."/>
            <person name="Grigoriev I.V."/>
        </authorList>
    </citation>
    <scope>NUCLEOTIDE SEQUENCE [LARGE SCALE GENOMIC DNA]</scope>
    <source>
        <strain evidence="2 3">CBS 144469</strain>
    </source>
</reference>
<accession>A0A8H6HI20</accession>
<sequence length="270" mass="30306">GAIVTWKKNLTGDNDKVCYMSITVYKKITKDKLALQNIVKGLSMPSEGIFYNPACADPRNFIMKIFETKYGPQWELVDLTGTPVVGVTVGSCIRSDLRGECSQDYRSFSIIPHRGHWERMGSFHCMTASVRELVGQVVDNVVSLQTRPKSHRGPQNALKDDSKSTGDVFGGMLESYTSPVKKRSMSDRRVHTPYRFDEEVPILDGTGTEIDFSSMGLRHHLTTLPAWTGDVPQRAPCVIGYTMNTYEWDNVFKCKLFIQFVIVLAVPKAV</sequence>
<name>A0A8H6HI20_9AGAR</name>
<keyword evidence="3" id="KW-1185">Reference proteome</keyword>
<evidence type="ECO:0000256" key="1">
    <source>
        <dbReference type="SAM" id="MobiDB-lite"/>
    </source>
</evidence>
<protein>
    <submittedName>
        <fullName evidence="2">Uncharacterized protein</fullName>
    </submittedName>
</protein>